<dbReference type="PROSITE" id="PS51202">
    <property type="entry name" value="RCK_C"/>
    <property type="match status" value="1"/>
</dbReference>
<dbReference type="InterPro" id="IPR036721">
    <property type="entry name" value="RCK_C_sf"/>
</dbReference>
<name>A0A345ZCX6_9BACT</name>
<sequence>MKFCVIGLGRFGKQVVKRLHENGAEVLAIDQLESNINLIKDYAAQAVCIKIHDEETLEAIGIDEMDVIIIAIGEDFSQSVLLAAMLKSKKSKYKVIARANGAIQKNIFRLIGVDQVICPEEETATDLADTLSFPFTNLARLNANYSVALINPPKNFIGKSIQETNLFEYYHINCSAVQQGENILSVTGNYVITAEDKLIVSGENHKIKQLLHV</sequence>
<dbReference type="SUPFAM" id="SSF51735">
    <property type="entry name" value="NAD(P)-binding Rossmann-fold domains"/>
    <property type="match status" value="1"/>
</dbReference>
<dbReference type="PROSITE" id="PS51201">
    <property type="entry name" value="RCK_N"/>
    <property type="match status" value="1"/>
</dbReference>
<dbReference type="Gene3D" id="3.40.50.720">
    <property type="entry name" value="NAD(P)-binding Rossmann-like Domain"/>
    <property type="match status" value="1"/>
</dbReference>
<feature type="domain" description="RCK N-terminal" evidence="1">
    <location>
        <begin position="1"/>
        <end position="117"/>
    </location>
</feature>
<reference evidence="3 4" key="1">
    <citation type="submission" date="2017-12" db="EMBL/GenBank/DDBJ databases">
        <title>Chromulinavorax destructans is a abundant pathogen of dominant heterotrophic picoflagllates.</title>
        <authorList>
            <person name="Deeg C.M."/>
            <person name="Zimmer M."/>
            <person name="Suttle C.A."/>
        </authorList>
    </citation>
    <scope>NUCLEOTIDE SEQUENCE [LARGE SCALE GENOMIC DNA]</scope>
    <source>
        <strain evidence="3 4">SeV1</strain>
    </source>
</reference>
<dbReference type="KEGG" id="cdes:C0J27_05430"/>
<organism evidence="3 4">
    <name type="scientific">Candidatus Chromulinivorax destructor</name>
    <dbReference type="NCBI Taxonomy" id="2066483"/>
    <lineage>
        <taxon>Bacteria</taxon>
        <taxon>Candidatus Babelota</taxon>
        <taxon>Candidatus Babeliae</taxon>
        <taxon>Candidatus Babeliales</taxon>
        <taxon>Candidatus Chromulinivoraceae</taxon>
        <taxon>Candidatus Chromulinivorax</taxon>
    </lineage>
</organism>
<dbReference type="GO" id="GO:0006813">
    <property type="term" value="P:potassium ion transport"/>
    <property type="evidence" value="ECO:0007669"/>
    <property type="project" value="InterPro"/>
</dbReference>
<dbReference type="Pfam" id="PF02080">
    <property type="entry name" value="TrkA_C"/>
    <property type="match status" value="1"/>
</dbReference>
<evidence type="ECO:0000259" key="1">
    <source>
        <dbReference type="PROSITE" id="PS51201"/>
    </source>
</evidence>
<dbReference type="Gene3D" id="3.30.70.1450">
    <property type="entry name" value="Regulator of K+ conductance, C-terminal domain"/>
    <property type="match status" value="1"/>
</dbReference>
<dbReference type="Proteomes" id="UP000254834">
    <property type="component" value="Chromosome"/>
</dbReference>
<proteinExistence type="predicted"/>
<dbReference type="Pfam" id="PF02254">
    <property type="entry name" value="TrkA_N"/>
    <property type="match status" value="1"/>
</dbReference>
<dbReference type="SUPFAM" id="SSF116726">
    <property type="entry name" value="TrkA C-terminal domain-like"/>
    <property type="match status" value="1"/>
</dbReference>
<dbReference type="OrthoDB" id="10660at2"/>
<keyword evidence="4" id="KW-1185">Reference proteome</keyword>
<dbReference type="PANTHER" id="PTHR43833:SF7">
    <property type="entry name" value="KTR SYSTEM POTASSIUM UPTAKE PROTEIN C"/>
    <property type="match status" value="1"/>
</dbReference>
<dbReference type="InterPro" id="IPR006037">
    <property type="entry name" value="RCK_C"/>
</dbReference>
<gene>
    <name evidence="3" type="ORF">C0J27_05430</name>
</gene>
<evidence type="ECO:0000259" key="2">
    <source>
        <dbReference type="PROSITE" id="PS51202"/>
    </source>
</evidence>
<accession>A0A345ZCX6</accession>
<protein>
    <submittedName>
        <fullName evidence="3">Potassium transporter Trk</fullName>
    </submittedName>
</protein>
<dbReference type="RefSeq" id="WP_115586158.1">
    <property type="nucleotide sequence ID" value="NZ_CP025544.1"/>
</dbReference>
<feature type="domain" description="RCK C-terminal" evidence="2">
    <location>
        <begin position="133"/>
        <end position="213"/>
    </location>
</feature>
<dbReference type="GO" id="GO:0008324">
    <property type="term" value="F:monoatomic cation transmembrane transporter activity"/>
    <property type="evidence" value="ECO:0007669"/>
    <property type="project" value="InterPro"/>
</dbReference>
<dbReference type="InterPro" id="IPR036291">
    <property type="entry name" value="NAD(P)-bd_dom_sf"/>
</dbReference>
<evidence type="ECO:0000313" key="4">
    <source>
        <dbReference type="Proteomes" id="UP000254834"/>
    </source>
</evidence>
<dbReference type="PANTHER" id="PTHR43833">
    <property type="entry name" value="POTASSIUM CHANNEL PROTEIN 2-RELATED-RELATED"/>
    <property type="match status" value="1"/>
</dbReference>
<evidence type="ECO:0000313" key="3">
    <source>
        <dbReference type="EMBL" id="AXK61143.1"/>
    </source>
</evidence>
<dbReference type="InterPro" id="IPR050721">
    <property type="entry name" value="Trk_Ktr_HKT_K-transport"/>
</dbReference>
<dbReference type="AlphaFoldDB" id="A0A345ZCX6"/>
<dbReference type="InterPro" id="IPR003148">
    <property type="entry name" value="RCK_N"/>
</dbReference>
<dbReference type="EMBL" id="CP025544">
    <property type="protein sequence ID" value="AXK61143.1"/>
    <property type="molecule type" value="Genomic_DNA"/>
</dbReference>